<sequence length="40" mass="4168">GDDRVASGCIGDYSRTGIQATTGGDAFSLFPDTATDERLM</sequence>
<feature type="non-terminal residue" evidence="1">
    <location>
        <position position="40"/>
    </location>
</feature>
<proteinExistence type="predicted"/>
<protein>
    <submittedName>
        <fullName evidence="1">Uncharacterized protein</fullName>
    </submittedName>
</protein>
<accession>A0A6J4KR53</accession>
<dbReference type="AlphaFoldDB" id="A0A6J4KR53"/>
<feature type="non-terminal residue" evidence="1">
    <location>
        <position position="1"/>
    </location>
</feature>
<gene>
    <name evidence="1" type="ORF">AVDCRST_MAG93-5362</name>
</gene>
<dbReference type="EMBL" id="CADCTR010001808">
    <property type="protein sequence ID" value="CAA9313261.1"/>
    <property type="molecule type" value="Genomic_DNA"/>
</dbReference>
<organism evidence="1">
    <name type="scientific">uncultured Chloroflexia bacterium</name>
    <dbReference type="NCBI Taxonomy" id="1672391"/>
    <lineage>
        <taxon>Bacteria</taxon>
        <taxon>Bacillati</taxon>
        <taxon>Chloroflexota</taxon>
        <taxon>Chloroflexia</taxon>
        <taxon>environmental samples</taxon>
    </lineage>
</organism>
<name>A0A6J4KR53_9CHLR</name>
<reference evidence="1" key="1">
    <citation type="submission" date="2020-02" db="EMBL/GenBank/DDBJ databases">
        <authorList>
            <person name="Meier V. D."/>
        </authorList>
    </citation>
    <scope>NUCLEOTIDE SEQUENCE</scope>
    <source>
        <strain evidence="1">AVDCRST_MAG93</strain>
    </source>
</reference>
<evidence type="ECO:0000313" key="1">
    <source>
        <dbReference type="EMBL" id="CAA9313261.1"/>
    </source>
</evidence>